<feature type="transmembrane region" description="Helical" evidence="2">
    <location>
        <begin position="34"/>
        <end position="57"/>
    </location>
</feature>
<keyword evidence="2" id="KW-0472">Membrane</keyword>
<keyword evidence="2" id="KW-0812">Transmembrane</keyword>
<dbReference type="Proteomes" id="UP001176941">
    <property type="component" value="Chromosome 9"/>
</dbReference>
<protein>
    <submittedName>
        <fullName evidence="3">Uncharacterized protein</fullName>
    </submittedName>
</protein>
<feature type="compositionally biased region" description="Low complexity" evidence="1">
    <location>
        <begin position="70"/>
        <end position="93"/>
    </location>
</feature>
<name>A0ABN8ZZQ2_RANTA</name>
<evidence type="ECO:0000256" key="1">
    <source>
        <dbReference type="SAM" id="MobiDB-lite"/>
    </source>
</evidence>
<keyword evidence="2" id="KW-1133">Transmembrane helix</keyword>
<proteinExistence type="predicted"/>
<accession>A0ABN8ZZQ2</accession>
<evidence type="ECO:0000256" key="2">
    <source>
        <dbReference type="SAM" id="Phobius"/>
    </source>
</evidence>
<dbReference type="EMBL" id="OX459945">
    <property type="protein sequence ID" value="CAI9179445.1"/>
    <property type="molecule type" value="Genomic_DNA"/>
</dbReference>
<gene>
    <name evidence="3" type="ORF">MRATA1EN1_LOCUS28407</name>
</gene>
<evidence type="ECO:0000313" key="3">
    <source>
        <dbReference type="EMBL" id="CAI9179445.1"/>
    </source>
</evidence>
<organism evidence="3 4">
    <name type="scientific">Rangifer tarandus platyrhynchus</name>
    <name type="common">Svalbard reindeer</name>
    <dbReference type="NCBI Taxonomy" id="3082113"/>
    <lineage>
        <taxon>Eukaryota</taxon>
        <taxon>Metazoa</taxon>
        <taxon>Chordata</taxon>
        <taxon>Craniata</taxon>
        <taxon>Vertebrata</taxon>
        <taxon>Euteleostomi</taxon>
        <taxon>Mammalia</taxon>
        <taxon>Eutheria</taxon>
        <taxon>Laurasiatheria</taxon>
        <taxon>Artiodactyla</taxon>
        <taxon>Ruminantia</taxon>
        <taxon>Pecora</taxon>
        <taxon>Cervidae</taxon>
        <taxon>Odocoileinae</taxon>
        <taxon>Rangifer</taxon>
    </lineage>
</organism>
<evidence type="ECO:0000313" key="4">
    <source>
        <dbReference type="Proteomes" id="UP001176941"/>
    </source>
</evidence>
<feature type="region of interest" description="Disordered" evidence="1">
    <location>
        <begin position="70"/>
        <end position="143"/>
    </location>
</feature>
<reference evidence="3" key="1">
    <citation type="submission" date="2023-04" db="EMBL/GenBank/DDBJ databases">
        <authorList>
            <consortium name="ELIXIR-Norway"/>
        </authorList>
    </citation>
    <scope>NUCLEOTIDE SEQUENCE [LARGE SCALE GENOMIC DNA]</scope>
</reference>
<sequence length="234" mass="24340">MCVLMVRVAFTCKGWDQIYNNNRDDIVAGVRSHVLLTVAGVIVGDSFLVCGAILYSVTLFLGSSRSPAAGAASAEPASPRPLGGRAAGRPGASNGLPGPRSGEWSPAALMCGRPARQQLVPPRRPRAPIDTHQAAGGRERPLPRAPLAVVPGPPALGLVLFGGHTLPAQLKSWSGARRGRVPASPRPPVGGALVMHYSSLSSPPAASLAFPARAAGCAEERERGAFTILWQLRE</sequence>
<keyword evidence="4" id="KW-1185">Reference proteome</keyword>